<accession>A0A1G7UF48</accession>
<organism evidence="2 3">
    <name type="scientific">Thermoanaerobacter thermohydrosulfuricus</name>
    <name type="common">Clostridium thermohydrosulfuricum</name>
    <dbReference type="NCBI Taxonomy" id="1516"/>
    <lineage>
        <taxon>Bacteria</taxon>
        <taxon>Bacillati</taxon>
        <taxon>Bacillota</taxon>
        <taxon>Clostridia</taxon>
        <taxon>Thermoanaerobacterales</taxon>
        <taxon>Thermoanaerobacteraceae</taxon>
        <taxon>Thermoanaerobacter</taxon>
    </lineage>
</organism>
<dbReference type="PANTHER" id="PTHR34351">
    <property type="entry name" value="SLR1927 PROTEIN-RELATED"/>
    <property type="match status" value="1"/>
</dbReference>
<gene>
    <name evidence="2" type="ORF">SAMN04244560_02395</name>
</gene>
<dbReference type="PANTHER" id="PTHR34351:SF2">
    <property type="entry name" value="DUF58 DOMAIN-CONTAINING PROTEIN"/>
    <property type="match status" value="1"/>
</dbReference>
<name>A0A1G7UF48_THETY</name>
<sequence length="384" mass="45216">MRNKIFLLLLLIVSFAFAIFTGGKILYLLVYEFAFFILLNYLYIRHIKNSIDIYVISHKDEITVGEEIAYEVTLINNSFLPVFNLKIIDYSPLNAKFKSEEWYLMPFKNKKVQKKFVISKRGIYFLGPFEVEIKDPFGIFNVVKKYDFKLKFVVLPRIHNINVELKARQQLGNIEAENKAFEDYTNISQLRKYNYGDSIKRIHWKVSAKKRELYVKEFQVSAMSEVYILWDLDKNHFAMDTQGIIDENCAECMLSIAKFCLLHSIPVSVIDYNTGKVHIKGRTIKDFKNFIEASLRNFPVYEKSLEDFLRLYKSIPYDVTLILITPYLNNVILGELADLRSSNRELIIYYVNDPKEIEDKINKLDIEVVFWGKKDVKRAKKEFA</sequence>
<feature type="domain" description="DUF58" evidence="1">
    <location>
        <begin position="190"/>
        <end position="234"/>
    </location>
</feature>
<proteinExistence type="predicted"/>
<dbReference type="EMBL" id="FNBS01000077">
    <property type="protein sequence ID" value="SDG45938.1"/>
    <property type="molecule type" value="Genomic_DNA"/>
</dbReference>
<evidence type="ECO:0000259" key="1">
    <source>
        <dbReference type="Pfam" id="PF01882"/>
    </source>
</evidence>
<dbReference type="AlphaFoldDB" id="A0A1G7UF48"/>
<protein>
    <submittedName>
        <fullName evidence="2">Conserved repeat domain-containing protein</fullName>
    </submittedName>
</protein>
<dbReference type="Proteomes" id="UP000183404">
    <property type="component" value="Unassembled WGS sequence"/>
</dbReference>
<dbReference type="RefSeq" id="WP_019907967.1">
    <property type="nucleotide sequence ID" value="NZ_FNBS01000077.1"/>
</dbReference>
<reference evidence="2 3" key="1">
    <citation type="submission" date="2016-10" db="EMBL/GenBank/DDBJ databases">
        <authorList>
            <person name="de Groot N.N."/>
        </authorList>
    </citation>
    <scope>NUCLEOTIDE SEQUENCE [LARGE SCALE GENOMIC DNA]</scope>
    <source>
        <strain evidence="2 3">DSM 569</strain>
    </source>
</reference>
<evidence type="ECO:0000313" key="2">
    <source>
        <dbReference type="EMBL" id="SDG45938.1"/>
    </source>
</evidence>
<dbReference type="InterPro" id="IPR002881">
    <property type="entry name" value="DUF58"/>
</dbReference>
<evidence type="ECO:0000313" key="3">
    <source>
        <dbReference type="Proteomes" id="UP000183404"/>
    </source>
</evidence>
<dbReference type="Pfam" id="PF01882">
    <property type="entry name" value="DUF58"/>
    <property type="match status" value="1"/>
</dbReference>